<reference evidence="1 2" key="1">
    <citation type="journal article" date="2024" name="Front. Microbiol.">
        <title>Novel thermophilic genera Geochorda gen. nov. and Carboxydochorda gen. nov. from the deep terrestrial subsurface reveal the ecophysiological diversity in the class Limnochordia.</title>
        <authorList>
            <person name="Karnachuk O.V."/>
            <person name="Lukina A.P."/>
            <person name="Avakyan M.R."/>
            <person name="Kadnikov V.V."/>
            <person name="Begmatov S."/>
            <person name="Beletsky A.V."/>
            <person name="Vlasova K.G."/>
            <person name="Novikov A.A."/>
            <person name="Shcherbakova V.A."/>
            <person name="Mardanov A.V."/>
            <person name="Ravin N.V."/>
        </authorList>
    </citation>
    <scope>NUCLEOTIDE SEQUENCE [LARGE SCALE GENOMIC DNA]</scope>
    <source>
        <strain evidence="1 2">L945</strain>
    </source>
</reference>
<dbReference type="Proteomes" id="UP001332192">
    <property type="component" value="Chromosome"/>
</dbReference>
<sequence>MISITPGPTFTEASRKVYQGALREWEPVIERLVDLFMRMDTRAAEVAATVHYAASELKAKLDRPPTEVEVLKEVMAWKARRKPPFRESEVASAIRNLAALRLIDVRPSPALPLDPLEALEVGDGPEVCGN</sequence>
<organism evidence="1 2">
    <name type="scientific">Carboxydichorda subterranea</name>
    <dbReference type="NCBI Taxonomy" id="3109565"/>
    <lineage>
        <taxon>Bacteria</taxon>
        <taxon>Bacillati</taxon>
        <taxon>Bacillota</taxon>
        <taxon>Limnochordia</taxon>
        <taxon>Limnochordales</taxon>
        <taxon>Geochordaceae</taxon>
        <taxon>Carboxydichorda</taxon>
    </lineage>
</organism>
<keyword evidence="2" id="KW-1185">Reference proteome</keyword>
<name>A0ABZ1BVX3_9FIRM</name>
<protein>
    <submittedName>
        <fullName evidence="1">Uncharacterized protein</fullName>
    </submittedName>
</protein>
<dbReference type="RefSeq" id="WP_324716219.1">
    <property type="nucleotide sequence ID" value="NZ_CP141615.1"/>
</dbReference>
<evidence type="ECO:0000313" key="1">
    <source>
        <dbReference type="EMBL" id="WRP16947.1"/>
    </source>
</evidence>
<gene>
    <name evidence="1" type="ORF">U7230_12775</name>
</gene>
<proteinExistence type="predicted"/>
<evidence type="ECO:0000313" key="2">
    <source>
        <dbReference type="Proteomes" id="UP001332192"/>
    </source>
</evidence>
<dbReference type="EMBL" id="CP141615">
    <property type="protein sequence ID" value="WRP16947.1"/>
    <property type="molecule type" value="Genomic_DNA"/>
</dbReference>
<accession>A0ABZ1BVX3</accession>